<feature type="region of interest" description="Disordered" evidence="1">
    <location>
        <begin position="85"/>
        <end position="113"/>
    </location>
</feature>
<accession>A0A2T6ZD66</accession>
<gene>
    <name evidence="2" type="ORF">B9Z19DRAFT_540530</name>
</gene>
<feature type="compositionally biased region" description="Polar residues" evidence="1">
    <location>
        <begin position="86"/>
        <end position="105"/>
    </location>
</feature>
<dbReference type="Proteomes" id="UP000244722">
    <property type="component" value="Unassembled WGS sequence"/>
</dbReference>
<proteinExistence type="predicted"/>
<comment type="caution">
    <text evidence="2">The sequence shown here is derived from an EMBL/GenBank/DDBJ whole genome shotgun (WGS) entry which is preliminary data.</text>
</comment>
<dbReference type="EMBL" id="NESQ01000376">
    <property type="protein sequence ID" value="PUU73438.1"/>
    <property type="molecule type" value="Genomic_DNA"/>
</dbReference>
<dbReference type="AlphaFoldDB" id="A0A2T6ZD66"/>
<organism evidence="2 3">
    <name type="scientific">Tuber borchii</name>
    <name type="common">White truffle</name>
    <dbReference type="NCBI Taxonomy" id="42251"/>
    <lineage>
        <taxon>Eukaryota</taxon>
        <taxon>Fungi</taxon>
        <taxon>Dikarya</taxon>
        <taxon>Ascomycota</taxon>
        <taxon>Pezizomycotina</taxon>
        <taxon>Pezizomycetes</taxon>
        <taxon>Pezizales</taxon>
        <taxon>Tuberaceae</taxon>
        <taxon>Tuber</taxon>
    </lineage>
</organism>
<feature type="region of interest" description="Disordered" evidence="1">
    <location>
        <begin position="52"/>
        <end position="71"/>
    </location>
</feature>
<reference evidence="2 3" key="1">
    <citation type="submission" date="2017-04" db="EMBL/GenBank/DDBJ databases">
        <title>Draft genome sequence of Tuber borchii Vittad., a whitish edible truffle.</title>
        <authorList>
            <consortium name="DOE Joint Genome Institute"/>
            <person name="Murat C."/>
            <person name="Kuo A."/>
            <person name="Barry K.W."/>
            <person name="Clum A."/>
            <person name="Dockter R.B."/>
            <person name="Fauchery L."/>
            <person name="Iotti M."/>
            <person name="Kohler A."/>
            <person name="Labutti K."/>
            <person name="Lindquist E.A."/>
            <person name="Lipzen A."/>
            <person name="Ohm R.A."/>
            <person name="Wang M."/>
            <person name="Grigoriev I.V."/>
            <person name="Zambonelli A."/>
            <person name="Martin F.M."/>
        </authorList>
    </citation>
    <scope>NUCLEOTIDE SEQUENCE [LARGE SCALE GENOMIC DNA]</scope>
    <source>
        <strain evidence="2 3">Tbo3840</strain>
    </source>
</reference>
<evidence type="ECO:0000313" key="3">
    <source>
        <dbReference type="Proteomes" id="UP000244722"/>
    </source>
</evidence>
<feature type="region of interest" description="Disordered" evidence="1">
    <location>
        <begin position="1"/>
        <end position="44"/>
    </location>
</feature>
<keyword evidence="3" id="KW-1185">Reference proteome</keyword>
<name>A0A2T6ZD66_TUBBO</name>
<protein>
    <submittedName>
        <fullName evidence="2">Uncharacterized protein</fullName>
    </submittedName>
</protein>
<evidence type="ECO:0000256" key="1">
    <source>
        <dbReference type="SAM" id="MobiDB-lite"/>
    </source>
</evidence>
<sequence length="160" mass="17523">MQSGWPPRGSLTREPSKSHRRCSPDSSLAAQTPDPKTPPKVKYSDQFLAYDTTREPSTLPTKIQDPGTPRIPPATLMILTAPLNVQPPSTLTPRNPCNQAASSPNHHPKSLNRGGEITLTVSRCPYRWRDSPQRSIVVLVLCTSSQLVPPLVTDQAPRDA</sequence>
<evidence type="ECO:0000313" key="2">
    <source>
        <dbReference type="EMBL" id="PUU73438.1"/>
    </source>
</evidence>